<dbReference type="Gene3D" id="3.30.479.30">
    <property type="entry name" value="Band 7 domain"/>
    <property type="match status" value="1"/>
</dbReference>
<dbReference type="Pfam" id="PF01145">
    <property type="entry name" value="Band_7"/>
    <property type="match status" value="1"/>
</dbReference>
<dbReference type="InterPro" id="IPR036013">
    <property type="entry name" value="Band_7/SPFH_dom_sf"/>
</dbReference>
<reference evidence="2 3" key="1">
    <citation type="journal article" date="2020" name="Nature">
        <title>Isolation of an archaeon at the prokaryote-eukaryote interface.</title>
        <authorList>
            <person name="Imachi H."/>
            <person name="Nobu M.K."/>
            <person name="Nakahara N."/>
            <person name="Morono Y."/>
            <person name="Ogawara M."/>
            <person name="Takaki Y."/>
            <person name="Takano Y."/>
            <person name="Uematsu K."/>
            <person name="Ikuta T."/>
            <person name="Ito M."/>
            <person name="Matsui Y."/>
            <person name="Miyazaki M."/>
            <person name="Murata K."/>
            <person name="Saito Y."/>
            <person name="Sakai S."/>
            <person name="Song C."/>
            <person name="Tasumi E."/>
            <person name="Yamanaka Y."/>
            <person name="Yamaguchi T."/>
            <person name="Kamagata Y."/>
            <person name="Tamaki H."/>
            <person name="Takai K."/>
        </authorList>
    </citation>
    <scope>NUCLEOTIDE SEQUENCE [LARGE SCALE GENOMIC DNA]</scope>
    <source>
        <strain evidence="2 3">MK-D1</strain>
    </source>
</reference>
<evidence type="ECO:0000313" key="2">
    <source>
        <dbReference type="EMBL" id="QEE15705.1"/>
    </source>
</evidence>
<proteinExistence type="predicted"/>
<sequence length="298" mass="35420">MFRKKNGSIGKDRFPSIISWTQVESKDKNSQLIYCYPRQNDNIKKGKFFNVKEHERAIYLKHGELIAELSGGTYELEKKSRVKGTEIIWFDTSMHQIFWGIPKINGIPSRDGFIFGMFGDLKLNIYNVNIFYKYVIGGNKEWSLQQMKDWIISLFHVVLRDIFKEYDISEIFQESRDIIMNKVVSKVCEEMNLYGLELDAFNILGFKPPDNAKEILNSKQEQAYRFKNWLENEKKRDIEDRIFIQYRIKSLKSRLQGLQNDLLENKITREAYDSKRQTINEFIEEANSELEPDNRYEK</sequence>
<dbReference type="RefSeq" id="WP_147662607.1">
    <property type="nucleotide sequence ID" value="NZ_CP042905.2"/>
</dbReference>
<dbReference type="SUPFAM" id="SSF117892">
    <property type="entry name" value="Band 7/SPFH domain"/>
    <property type="match status" value="1"/>
</dbReference>
<dbReference type="EMBL" id="CP042905">
    <property type="protein sequence ID" value="QEE15705.1"/>
    <property type="molecule type" value="Genomic_DNA"/>
</dbReference>
<evidence type="ECO:0000313" key="3">
    <source>
        <dbReference type="Proteomes" id="UP000321408"/>
    </source>
</evidence>
<name>A0A5B9D9U7_9ARCH</name>
<dbReference type="AlphaFoldDB" id="A0A5B9D9U7"/>
<dbReference type="Proteomes" id="UP000321408">
    <property type="component" value="Chromosome"/>
</dbReference>
<reference evidence="2 3" key="2">
    <citation type="journal article" date="2024" name="Int. J. Syst. Evol. Microbiol.">
        <title>Promethearchaeum syntrophicum gen. nov., sp. nov., an anaerobic, obligately syntrophic archaeon, the first isolate of the lineage 'Asgard' archaea, and proposal of the new archaeal phylum Promethearchaeota phyl. nov. and kingdom Promethearchaeati regn. nov.</title>
        <authorList>
            <person name="Imachi H."/>
            <person name="Nobu M.K."/>
            <person name="Kato S."/>
            <person name="Takaki Y."/>
            <person name="Miyazaki M."/>
            <person name="Miyata M."/>
            <person name="Ogawara M."/>
            <person name="Saito Y."/>
            <person name="Sakai S."/>
            <person name="Tahara Y.O."/>
            <person name="Takano Y."/>
            <person name="Tasumi E."/>
            <person name="Uematsu K."/>
            <person name="Yoshimura T."/>
            <person name="Itoh T."/>
            <person name="Ohkuma M."/>
            <person name="Takai K."/>
        </authorList>
    </citation>
    <scope>NUCLEOTIDE SEQUENCE [LARGE SCALE GENOMIC DNA]</scope>
    <source>
        <strain evidence="2 3">MK-D1</strain>
    </source>
</reference>
<protein>
    <submittedName>
        <fullName evidence="2">SPFH domain-containing protein</fullName>
    </submittedName>
</protein>
<organism evidence="2 3">
    <name type="scientific">Promethearchaeum syntrophicum</name>
    <dbReference type="NCBI Taxonomy" id="2594042"/>
    <lineage>
        <taxon>Archaea</taxon>
        <taxon>Promethearchaeati</taxon>
        <taxon>Promethearchaeota</taxon>
        <taxon>Promethearchaeia</taxon>
        <taxon>Promethearchaeales</taxon>
        <taxon>Promethearchaeaceae</taxon>
        <taxon>Promethearchaeum</taxon>
    </lineage>
</organism>
<dbReference type="KEGG" id="psyt:DSAG12_01532"/>
<keyword evidence="3" id="KW-1185">Reference proteome</keyword>
<dbReference type="GeneID" id="41329526"/>
<feature type="domain" description="Band 7" evidence="1">
    <location>
        <begin position="96"/>
        <end position="224"/>
    </location>
</feature>
<dbReference type="InterPro" id="IPR001107">
    <property type="entry name" value="Band_7"/>
</dbReference>
<accession>A0A5B9D9U7</accession>
<evidence type="ECO:0000259" key="1">
    <source>
        <dbReference type="Pfam" id="PF01145"/>
    </source>
</evidence>
<gene>
    <name evidence="2" type="ORF">DSAG12_01532</name>
</gene>